<reference evidence="1 2" key="1">
    <citation type="submission" date="2020-08" db="EMBL/GenBank/DDBJ databases">
        <title>Genomic Encyclopedia of Type Strains, Phase IV (KMG-IV): sequencing the most valuable type-strain genomes for metagenomic binning, comparative biology and taxonomic classification.</title>
        <authorList>
            <person name="Goeker M."/>
        </authorList>
    </citation>
    <scope>NUCLEOTIDE SEQUENCE [LARGE SCALE GENOMIC DNA]</scope>
    <source>
        <strain evidence="1 2">DSM 105074</strain>
    </source>
</reference>
<gene>
    <name evidence="1" type="ORF">HNQ92_003010</name>
</gene>
<comment type="caution">
    <text evidence="1">The sequence shown here is derived from an EMBL/GenBank/DDBJ whole genome shotgun (WGS) entry which is preliminary data.</text>
</comment>
<keyword evidence="2" id="KW-1185">Reference proteome</keyword>
<evidence type="ECO:0000313" key="1">
    <source>
        <dbReference type="EMBL" id="MBB5284862.1"/>
    </source>
</evidence>
<dbReference type="AlphaFoldDB" id="A0A840TTJ3"/>
<dbReference type="EMBL" id="JACHGF010000004">
    <property type="protein sequence ID" value="MBB5284862.1"/>
    <property type="molecule type" value="Genomic_DNA"/>
</dbReference>
<evidence type="ECO:0000313" key="2">
    <source>
        <dbReference type="Proteomes" id="UP000557307"/>
    </source>
</evidence>
<dbReference type="Proteomes" id="UP000557307">
    <property type="component" value="Unassembled WGS sequence"/>
</dbReference>
<name>A0A840TTJ3_9BACT</name>
<sequence length="406" mass="46337">MKKKLIMMSTFIISLTFFSSCEKNDVKNPVNGIVTLIPKTIVGEASFNSRARESIDDLNYNDFEELARLLASVTSSAEVRSFLKAEALKKFDGDYDILYNNVKDIKISGKRLFDYLGKEDPIISKKVEELVTRNPLLNISIPLYAESWDTDKNNLLVVALESEDKPAVKAFDSDGKIYYLDHKVDPDVPVIVVGLNERVSFDNGKYERRPFISAERDQREKSAKMFSCSYPYRVNNNYEYIKEMKFLDLNQYESFTRGAPEIKCRVYAPVSSNNFASLFELANTGNMEPPNRAFINNAWWNNPDVPLFYWDNPNKAMTMLFHFWEMEDSGSSHSFTVGIGTKFKVKIGGIETEVGPNLSYTGTYKANDKAIGIFAVEQFICPPIPSDNCYQLGAAFQWKSDHIFTW</sequence>
<proteinExistence type="predicted"/>
<accession>A0A840TTJ3</accession>
<dbReference type="RefSeq" id="WP_184174815.1">
    <property type="nucleotide sequence ID" value="NZ_JACHGF010000004.1"/>
</dbReference>
<organism evidence="1 2">
    <name type="scientific">Rhabdobacter roseus</name>
    <dbReference type="NCBI Taxonomy" id="1655419"/>
    <lineage>
        <taxon>Bacteria</taxon>
        <taxon>Pseudomonadati</taxon>
        <taxon>Bacteroidota</taxon>
        <taxon>Cytophagia</taxon>
        <taxon>Cytophagales</taxon>
        <taxon>Cytophagaceae</taxon>
        <taxon>Rhabdobacter</taxon>
    </lineage>
</organism>
<protein>
    <submittedName>
        <fullName evidence="1">Uncharacterized protein</fullName>
    </submittedName>
</protein>
<dbReference type="PROSITE" id="PS51257">
    <property type="entry name" value="PROKAR_LIPOPROTEIN"/>
    <property type="match status" value="1"/>
</dbReference>